<dbReference type="Proteomes" id="UP000005239">
    <property type="component" value="Unassembled WGS sequence"/>
</dbReference>
<evidence type="ECO:0000313" key="6">
    <source>
        <dbReference type="Proteomes" id="UP000005239"/>
    </source>
</evidence>
<reference evidence="5" key="2">
    <citation type="submission" date="2022-06" db="UniProtKB">
        <authorList>
            <consortium name="EnsemblMetazoa"/>
        </authorList>
    </citation>
    <scope>IDENTIFICATION</scope>
    <source>
        <strain evidence="5">PS312</strain>
    </source>
</reference>
<dbReference type="PROSITE" id="PS01186">
    <property type="entry name" value="EGF_2"/>
    <property type="match status" value="1"/>
</dbReference>
<feature type="signal peptide" evidence="4">
    <location>
        <begin position="1"/>
        <end position="16"/>
    </location>
</feature>
<dbReference type="PROSITE" id="PS00022">
    <property type="entry name" value="EGF_1"/>
    <property type="match status" value="1"/>
</dbReference>
<organism evidence="5 6">
    <name type="scientific">Pristionchus pacificus</name>
    <name type="common">Parasitic nematode worm</name>
    <dbReference type="NCBI Taxonomy" id="54126"/>
    <lineage>
        <taxon>Eukaryota</taxon>
        <taxon>Metazoa</taxon>
        <taxon>Ecdysozoa</taxon>
        <taxon>Nematoda</taxon>
        <taxon>Chromadorea</taxon>
        <taxon>Rhabditida</taxon>
        <taxon>Rhabditina</taxon>
        <taxon>Diplogasteromorpha</taxon>
        <taxon>Diplogasteroidea</taxon>
        <taxon>Neodiplogasteridae</taxon>
        <taxon>Pristionchus</taxon>
    </lineage>
</organism>
<reference evidence="6" key="1">
    <citation type="journal article" date="2008" name="Nat. Genet.">
        <title>The Pristionchus pacificus genome provides a unique perspective on nematode lifestyle and parasitism.</title>
        <authorList>
            <person name="Dieterich C."/>
            <person name="Clifton S.W."/>
            <person name="Schuster L.N."/>
            <person name="Chinwalla A."/>
            <person name="Delehaunty K."/>
            <person name="Dinkelacker I."/>
            <person name="Fulton L."/>
            <person name="Fulton R."/>
            <person name="Godfrey J."/>
            <person name="Minx P."/>
            <person name="Mitreva M."/>
            <person name="Roeseler W."/>
            <person name="Tian H."/>
            <person name="Witte H."/>
            <person name="Yang S.P."/>
            <person name="Wilson R.K."/>
            <person name="Sommer R.J."/>
        </authorList>
    </citation>
    <scope>NUCLEOTIDE SEQUENCE [LARGE SCALE GENOMIC DNA]</scope>
    <source>
        <strain evidence="6">PS312</strain>
    </source>
</reference>
<comment type="caution">
    <text evidence="1">Lacks conserved residue(s) required for the propagation of feature annotation.</text>
</comment>
<keyword evidence="3" id="KW-0472">Membrane</keyword>
<proteinExistence type="predicted"/>
<evidence type="ECO:0000256" key="2">
    <source>
        <dbReference type="SAM" id="MobiDB-lite"/>
    </source>
</evidence>
<dbReference type="Gene3D" id="2.10.25.10">
    <property type="entry name" value="Laminin"/>
    <property type="match status" value="1"/>
</dbReference>
<gene>
    <name evidence="5" type="primary">WBGene00203096</name>
</gene>
<feature type="region of interest" description="Disordered" evidence="2">
    <location>
        <begin position="131"/>
        <end position="266"/>
    </location>
</feature>
<feature type="compositionally biased region" description="Polar residues" evidence="2">
    <location>
        <begin position="226"/>
        <end position="239"/>
    </location>
</feature>
<evidence type="ECO:0000256" key="3">
    <source>
        <dbReference type="SAM" id="Phobius"/>
    </source>
</evidence>
<keyword evidence="1" id="KW-1015">Disulfide bond</keyword>
<evidence type="ECO:0000256" key="4">
    <source>
        <dbReference type="SAM" id="SignalP"/>
    </source>
</evidence>
<dbReference type="AlphaFoldDB" id="A0A2A6CP97"/>
<keyword evidence="4" id="KW-0732">Signal</keyword>
<name>A0A2A6CP97_PRIPA</name>
<sequence>MWTAFVLFFVIASAHAFPASTPNPCDGVLGCNNHGTCAGTLEEGQYCICDPGYFGLRCQLPDEEPACETMIDCNGNGKCAGGVEDLHCECFDGWYGHLAGMSQHSSLIMRLSMFFLLLCLVACAVAKHSRKSHKVKSESSESDEKSSPRSGSNSDSHEHSRTKRHHRHTKRPHHHHHSSPAPSPSHPHHHHHHSSPAPLPSTDVHEVPEASTFAPERPTEFPDVVTGQSTTDEISTESPEVTDATEASQAPEEASTGGFSKTGFPVELFDTTDDRLDAIELTNF</sequence>
<dbReference type="CDD" id="cd00054">
    <property type="entry name" value="EGF_CA"/>
    <property type="match status" value="1"/>
</dbReference>
<keyword evidence="3" id="KW-1133">Transmembrane helix</keyword>
<protein>
    <submittedName>
        <fullName evidence="5">Uncharacterized protein</fullName>
    </submittedName>
</protein>
<keyword evidence="3" id="KW-0812">Transmembrane</keyword>
<feature type="chain" id="PRO_5043646666" evidence="4">
    <location>
        <begin position="17"/>
        <end position="284"/>
    </location>
</feature>
<feature type="transmembrane region" description="Helical" evidence="3">
    <location>
        <begin position="107"/>
        <end position="126"/>
    </location>
</feature>
<accession>A0A2A6CP97</accession>
<evidence type="ECO:0000313" key="5">
    <source>
        <dbReference type="EnsemblMetazoa" id="PPA30228.1"/>
    </source>
</evidence>
<dbReference type="EnsemblMetazoa" id="PPA30228.1">
    <property type="protein sequence ID" value="PPA30228.1"/>
    <property type="gene ID" value="WBGene00203096"/>
</dbReference>
<keyword evidence="6" id="KW-1185">Reference proteome</keyword>
<keyword evidence="1" id="KW-0245">EGF-like domain</keyword>
<evidence type="ECO:0000256" key="1">
    <source>
        <dbReference type="PROSITE-ProRule" id="PRU00076"/>
    </source>
</evidence>
<feature type="compositionally biased region" description="Basic and acidic residues" evidence="2">
    <location>
        <begin position="135"/>
        <end position="147"/>
    </location>
</feature>
<dbReference type="PROSITE" id="PS50026">
    <property type="entry name" value="EGF_3"/>
    <property type="match status" value="2"/>
</dbReference>
<accession>A0A8R1UHU2</accession>
<feature type="compositionally biased region" description="Basic residues" evidence="2">
    <location>
        <begin position="160"/>
        <end position="178"/>
    </location>
</feature>
<dbReference type="InterPro" id="IPR000742">
    <property type="entry name" value="EGF"/>
</dbReference>
<feature type="disulfide bond" evidence="1">
    <location>
        <begin position="49"/>
        <end position="58"/>
    </location>
</feature>
<dbReference type="OrthoDB" id="283575at2759"/>